<dbReference type="NCBIfam" id="NF003685">
    <property type="entry name" value="PRK05305.2-5"/>
    <property type="match status" value="1"/>
</dbReference>
<evidence type="ECO:0000256" key="11">
    <source>
        <dbReference type="HAMAP-Rule" id="MF_00664"/>
    </source>
</evidence>
<feature type="active site" description="Schiff-base intermediate with substrate; via pyruvic acid" evidence="11">
    <location>
        <position position="213"/>
    </location>
</feature>
<dbReference type="GO" id="GO:0004609">
    <property type="term" value="F:phosphatidylserine decarboxylase activity"/>
    <property type="evidence" value="ECO:0007669"/>
    <property type="project" value="UniProtKB-UniRule"/>
</dbReference>
<evidence type="ECO:0000313" key="13">
    <source>
        <dbReference type="EMBL" id="SPD72131.1"/>
    </source>
</evidence>
<keyword evidence="3 11" id="KW-0210">Decarboxylase</keyword>
<evidence type="ECO:0000256" key="9">
    <source>
        <dbReference type="ARBA" id="ARBA00023264"/>
    </source>
</evidence>
<accession>A0A445MRV1</accession>
<comment type="cofactor">
    <cofactor evidence="11">
        <name>pyruvate</name>
        <dbReference type="ChEBI" id="CHEBI:15361"/>
    </cofactor>
    <text evidence="11">Binds 1 pyruvoyl group covalently per subunit.</text>
</comment>
<comment type="catalytic activity">
    <reaction evidence="11">
        <text>a 1,2-diacyl-sn-glycero-3-phospho-L-serine + H(+) = a 1,2-diacyl-sn-glycero-3-phosphoethanolamine + CO2</text>
        <dbReference type="Rhea" id="RHEA:20828"/>
        <dbReference type="ChEBI" id="CHEBI:15378"/>
        <dbReference type="ChEBI" id="CHEBI:16526"/>
        <dbReference type="ChEBI" id="CHEBI:57262"/>
        <dbReference type="ChEBI" id="CHEBI:64612"/>
        <dbReference type="EC" id="4.1.1.65"/>
    </reaction>
</comment>
<dbReference type="InterPro" id="IPR003817">
    <property type="entry name" value="PS_Dcarbxylase"/>
</dbReference>
<organism evidence="13">
    <name type="scientific">uncultured Desulfobacterium sp</name>
    <dbReference type="NCBI Taxonomy" id="201089"/>
    <lineage>
        <taxon>Bacteria</taxon>
        <taxon>Pseudomonadati</taxon>
        <taxon>Thermodesulfobacteriota</taxon>
        <taxon>Desulfobacteria</taxon>
        <taxon>Desulfobacterales</taxon>
        <taxon>Desulfobacteriaceae</taxon>
        <taxon>Desulfobacterium</taxon>
        <taxon>environmental samples</taxon>
    </lineage>
</organism>
<evidence type="ECO:0000256" key="1">
    <source>
        <dbReference type="ARBA" id="ARBA00022475"/>
    </source>
</evidence>
<comment type="PTM">
    <text evidence="11">Is synthesized initially as an inactive proenzyme. Formation of the active enzyme involves a self-maturation process in which the active site pyruvoyl group is generated from an internal serine residue via an autocatalytic post-translational modification. Two non-identical subunits are generated from the proenzyme in this reaction, and the pyruvate is formed at the N-terminus of the alpha chain, which is derived from the carboxyl end of the proenzyme. The post-translation cleavage follows an unusual pathway, termed non-hydrolytic serinolysis, in which the side chain hydroxyl group of the serine supplies its oxygen atom to form the C-terminus of the beta chain, while the remainder of the serine residue undergoes an oxidative deamination to produce ammonia and the pyruvoyl prosthetic group on the alpha chain.</text>
</comment>
<dbReference type="InterPro" id="IPR033175">
    <property type="entry name" value="PSD-A"/>
</dbReference>
<feature type="transmembrane region" description="Helical" evidence="12">
    <location>
        <begin position="36"/>
        <end position="55"/>
    </location>
</feature>
<dbReference type="PANTHER" id="PTHR35809">
    <property type="entry name" value="ARCHAETIDYLSERINE DECARBOXYLASE PROENZYME-RELATED"/>
    <property type="match status" value="1"/>
</dbReference>
<protein>
    <recommendedName>
        <fullName evidence="11">Phosphatidylserine decarboxylase proenzyme</fullName>
        <ecNumber evidence="11">4.1.1.65</ecNumber>
    </recommendedName>
    <component>
        <recommendedName>
            <fullName evidence="11">Phosphatidylserine decarboxylase alpha chain</fullName>
        </recommendedName>
    </component>
    <component>
        <recommendedName>
            <fullName evidence="11">Phosphatidylserine decarboxylase beta chain</fullName>
        </recommendedName>
    </component>
</protein>
<reference evidence="13" key="1">
    <citation type="submission" date="2018-01" db="EMBL/GenBank/DDBJ databases">
        <authorList>
            <person name="Regsiter A."/>
            <person name="William W."/>
        </authorList>
    </citation>
    <scope>NUCLEOTIDE SEQUENCE</scope>
    <source>
        <strain evidence="13">TRIP AH-1</strain>
    </source>
</reference>
<keyword evidence="5 11" id="KW-0472">Membrane</keyword>
<dbReference type="AlphaFoldDB" id="A0A445MRV1"/>
<name>A0A445MRV1_9BACT</name>
<evidence type="ECO:0000256" key="6">
    <source>
        <dbReference type="ARBA" id="ARBA00023145"/>
    </source>
</evidence>
<evidence type="ECO:0000256" key="12">
    <source>
        <dbReference type="SAM" id="Phobius"/>
    </source>
</evidence>
<evidence type="ECO:0000256" key="5">
    <source>
        <dbReference type="ARBA" id="ARBA00023136"/>
    </source>
</evidence>
<feature type="chain" id="PRO_5023334346" description="Phosphatidylserine decarboxylase alpha chain" evidence="11">
    <location>
        <begin position="213"/>
        <end position="244"/>
    </location>
</feature>
<keyword evidence="2 11" id="KW-0444">Lipid biosynthesis</keyword>
<feature type="modified residue" description="Pyruvic acid (Ser); by autocatalysis" evidence="11">
    <location>
        <position position="213"/>
    </location>
</feature>
<keyword evidence="4 11" id="KW-0443">Lipid metabolism</keyword>
<feature type="chain" id="PRO_5023334345" description="Phosphatidylserine decarboxylase beta chain" evidence="11">
    <location>
        <begin position="1"/>
        <end position="212"/>
    </location>
</feature>
<dbReference type="EC" id="4.1.1.65" evidence="11"/>
<feature type="transmembrane region" description="Helical" evidence="12">
    <location>
        <begin position="61"/>
        <end position="79"/>
    </location>
</feature>
<comment type="function">
    <text evidence="11">Catalyzes the formation of phosphatidylethanolamine (PtdEtn) from phosphatidylserine (PtdSer).</text>
</comment>
<dbReference type="Pfam" id="PF02666">
    <property type="entry name" value="PS_Dcarbxylase"/>
    <property type="match status" value="1"/>
</dbReference>
<dbReference type="GO" id="GO:0006646">
    <property type="term" value="P:phosphatidylethanolamine biosynthetic process"/>
    <property type="evidence" value="ECO:0007669"/>
    <property type="project" value="UniProtKB-UniRule"/>
</dbReference>
<keyword evidence="6 11" id="KW-0865">Zymogen</keyword>
<keyword evidence="1 11" id="KW-1003">Cell membrane</keyword>
<keyword evidence="12" id="KW-1133">Transmembrane helix</keyword>
<evidence type="ECO:0000256" key="3">
    <source>
        <dbReference type="ARBA" id="ARBA00022793"/>
    </source>
</evidence>
<proteinExistence type="inferred from homology"/>
<sequence>MVVDKLLSKDIKVMLIIHLKFSWFPKMNQSHINNKWPMAVEGLPFVALGLGLAAFFYSLEILSLAVPAGVFGLFSIFFFRDPDRKSPVQDKAVLSPADGTIIKIDNVDDDNPLAEPAWKVSIFMSIFSVHVNRSPLGGTVKKISYHPGKFFSANLDKASEKNERNTITVESSDSRKVVFVQIAGLVARRIVCWLSEGDVVRPGQRIGLIRFGSRLDVYIPLDSKISVGLKQKVTAGETIIAYLS</sequence>
<dbReference type="UniPathway" id="UPA00558">
    <property type="reaction ID" value="UER00616"/>
</dbReference>
<keyword evidence="7 11" id="KW-0594">Phospholipid biosynthesis</keyword>
<keyword evidence="9 11" id="KW-1208">Phospholipid metabolism</keyword>
<comment type="similarity">
    <text evidence="11">Belongs to the phosphatidylserine decarboxylase family. PSD-A subfamily.</text>
</comment>
<dbReference type="EMBL" id="OJIN01000023">
    <property type="protein sequence ID" value="SPD72131.1"/>
    <property type="molecule type" value="Genomic_DNA"/>
</dbReference>
<evidence type="ECO:0000256" key="7">
    <source>
        <dbReference type="ARBA" id="ARBA00023209"/>
    </source>
</evidence>
<evidence type="ECO:0000256" key="10">
    <source>
        <dbReference type="ARBA" id="ARBA00023317"/>
    </source>
</evidence>
<dbReference type="HAMAP" id="MF_00664">
    <property type="entry name" value="PS_decarb_PSD_A"/>
    <property type="match status" value="1"/>
</dbReference>
<comment type="pathway">
    <text evidence="11">Phospholipid metabolism; phosphatidylethanolamine biosynthesis; phosphatidylethanolamine from CDP-diacylglycerol: step 2/2.</text>
</comment>
<gene>
    <name evidence="11 13" type="primary">psd</name>
    <name evidence="13" type="ORF">PITCH_A1190007</name>
</gene>
<evidence type="ECO:0000256" key="2">
    <source>
        <dbReference type="ARBA" id="ARBA00022516"/>
    </source>
</evidence>
<dbReference type="GO" id="GO:0005886">
    <property type="term" value="C:plasma membrane"/>
    <property type="evidence" value="ECO:0007669"/>
    <property type="project" value="UniProtKB-SubCell"/>
</dbReference>
<feature type="site" description="Cleavage (non-hydrolytic); by autocatalysis" evidence="11">
    <location>
        <begin position="212"/>
        <end position="213"/>
    </location>
</feature>
<evidence type="ECO:0000256" key="4">
    <source>
        <dbReference type="ARBA" id="ARBA00023098"/>
    </source>
</evidence>
<keyword evidence="12" id="KW-0812">Transmembrane</keyword>
<evidence type="ECO:0000256" key="8">
    <source>
        <dbReference type="ARBA" id="ARBA00023239"/>
    </source>
</evidence>
<keyword evidence="8 11" id="KW-0456">Lyase</keyword>
<comment type="subcellular location">
    <subcellularLocation>
        <location evidence="11">Cell membrane</location>
        <topology evidence="11">Peripheral membrane protein</topology>
    </subcellularLocation>
</comment>
<comment type="subunit">
    <text evidence="11">Heterodimer of a large membrane-associated beta subunit and a small pyruvoyl-containing alpha subunit.</text>
</comment>
<keyword evidence="10 11" id="KW-0670">Pyruvate</keyword>
<dbReference type="NCBIfam" id="NF003678">
    <property type="entry name" value="PRK05305.1-2"/>
    <property type="match status" value="1"/>
</dbReference>
<dbReference type="PANTHER" id="PTHR35809:SF1">
    <property type="entry name" value="ARCHAETIDYLSERINE DECARBOXYLASE PROENZYME-RELATED"/>
    <property type="match status" value="1"/>
</dbReference>